<name>A0A381QZY1_9ZZZZ</name>
<dbReference type="EMBL" id="UINC01001539">
    <property type="protein sequence ID" value="SUZ83197.1"/>
    <property type="molecule type" value="Genomic_DNA"/>
</dbReference>
<evidence type="ECO:0000313" key="1">
    <source>
        <dbReference type="EMBL" id="SUZ83197.1"/>
    </source>
</evidence>
<sequence>MEQKRKEISDVKKQIFDLQAKGKNLSKQDIMSFADLESGRTLWAKNFELLGKMTPDDMALTGLKFNKRNKKLYIEGISVVYKDEEEYEVVHNYINRMKRNSLFSKKFPKIKFRQGSLKKVRGQEIVHFEVEAALKPSPKKKRNKKS</sequence>
<gene>
    <name evidence="1" type="ORF">METZ01_LOCUS36051</name>
</gene>
<accession>A0A381QZY1</accession>
<protein>
    <submittedName>
        <fullName evidence="1">Uncharacterized protein</fullName>
    </submittedName>
</protein>
<reference evidence="1" key="1">
    <citation type="submission" date="2018-05" db="EMBL/GenBank/DDBJ databases">
        <authorList>
            <person name="Lanie J.A."/>
            <person name="Ng W.-L."/>
            <person name="Kazmierczak K.M."/>
            <person name="Andrzejewski T.M."/>
            <person name="Davidsen T.M."/>
            <person name="Wayne K.J."/>
            <person name="Tettelin H."/>
            <person name="Glass J.I."/>
            <person name="Rusch D."/>
            <person name="Podicherti R."/>
            <person name="Tsui H.-C.T."/>
            <person name="Winkler M.E."/>
        </authorList>
    </citation>
    <scope>NUCLEOTIDE SEQUENCE</scope>
</reference>
<organism evidence="1">
    <name type="scientific">marine metagenome</name>
    <dbReference type="NCBI Taxonomy" id="408172"/>
    <lineage>
        <taxon>unclassified sequences</taxon>
        <taxon>metagenomes</taxon>
        <taxon>ecological metagenomes</taxon>
    </lineage>
</organism>
<dbReference type="AlphaFoldDB" id="A0A381QZY1"/>
<proteinExistence type="predicted"/>